<dbReference type="InterPro" id="IPR050332">
    <property type="entry name" value="GPCR_2"/>
</dbReference>
<dbReference type="InterPro" id="IPR000832">
    <property type="entry name" value="GPCR_2_secretin-like"/>
</dbReference>
<keyword evidence="7" id="KW-0807">Transducer</keyword>
<protein>
    <submittedName>
        <fullName evidence="10">Calcitonin gene-related peptide type 1 receptor</fullName>
    </submittedName>
</protein>
<accession>A0A482WDF6</accession>
<evidence type="ECO:0000256" key="7">
    <source>
        <dbReference type="ARBA" id="ARBA00023224"/>
    </source>
</evidence>
<evidence type="ECO:0000256" key="2">
    <source>
        <dbReference type="ARBA" id="ARBA00022692"/>
    </source>
</evidence>
<dbReference type="PANTHER" id="PTHR45620:SF32">
    <property type="entry name" value="DIURETIC HORMONE 31 RECEPTOR, ISOFORM C"/>
    <property type="match status" value="1"/>
</dbReference>
<dbReference type="Gene3D" id="4.10.1240.10">
    <property type="entry name" value="GPCR, family 2, extracellular hormone receptor domain"/>
    <property type="match status" value="1"/>
</dbReference>
<dbReference type="Proteomes" id="UP000292052">
    <property type="component" value="Unassembled WGS sequence"/>
</dbReference>
<keyword evidence="2 8" id="KW-0812">Transmembrane</keyword>
<gene>
    <name evidence="10" type="ORF">BDFB_004329</name>
</gene>
<dbReference type="AlphaFoldDB" id="A0A482WDF6"/>
<feature type="transmembrane region" description="Helical" evidence="8">
    <location>
        <begin position="116"/>
        <end position="138"/>
    </location>
</feature>
<feature type="transmembrane region" description="Helical" evidence="8">
    <location>
        <begin position="42"/>
        <end position="65"/>
    </location>
</feature>
<sequence length="185" mass="21544">KVFYECEPNGEWIYYPNYNKTWVNYTTCINIEDYRFRQQINLIYSVGYGVSLVALLLSLALLTYFKSLRCARITVHMNLFSSFAVNNFLWLLWYNVVVNDEEVVGENKLWCRILHVVLYSFLISNYSWMLCEGIYLHTVLVSAFISERRLLRCMLVLGWGIPLLTASIYAPVRSFAGKTSEGELG</sequence>
<keyword evidence="3 8" id="KW-1133">Transmembrane helix</keyword>
<dbReference type="GO" id="GO:0007188">
    <property type="term" value="P:adenylate cyclase-modulating G protein-coupled receptor signaling pathway"/>
    <property type="evidence" value="ECO:0007669"/>
    <property type="project" value="TreeGrafter"/>
</dbReference>
<dbReference type="STRING" id="1661398.A0A482WDF6"/>
<dbReference type="GO" id="GO:0007166">
    <property type="term" value="P:cell surface receptor signaling pathway"/>
    <property type="evidence" value="ECO:0007669"/>
    <property type="project" value="InterPro"/>
</dbReference>
<dbReference type="EMBL" id="QDEB01004134">
    <property type="protein sequence ID" value="RZC42877.1"/>
    <property type="molecule type" value="Genomic_DNA"/>
</dbReference>
<reference evidence="10 11" key="1">
    <citation type="submission" date="2017-03" db="EMBL/GenBank/DDBJ databases">
        <title>Genome of the blue death feigning beetle - Asbolus verrucosus.</title>
        <authorList>
            <person name="Rider S.D."/>
        </authorList>
    </citation>
    <scope>NUCLEOTIDE SEQUENCE [LARGE SCALE GENOMIC DNA]</scope>
    <source>
        <strain evidence="10">Butters</strain>
        <tissue evidence="10">Head and leg muscle</tissue>
    </source>
</reference>
<proteinExistence type="predicted"/>
<feature type="domain" description="G-protein coupled receptors family 2 profile 2" evidence="9">
    <location>
        <begin position="40"/>
        <end position="185"/>
    </location>
</feature>
<feature type="transmembrane region" description="Helical" evidence="8">
    <location>
        <begin position="150"/>
        <end position="170"/>
    </location>
</feature>
<dbReference type="Pfam" id="PF00002">
    <property type="entry name" value="7tm_2"/>
    <property type="match status" value="1"/>
</dbReference>
<evidence type="ECO:0000256" key="5">
    <source>
        <dbReference type="ARBA" id="ARBA00023136"/>
    </source>
</evidence>
<keyword evidence="5 8" id="KW-0472">Membrane</keyword>
<dbReference type="GO" id="GO:0005886">
    <property type="term" value="C:plasma membrane"/>
    <property type="evidence" value="ECO:0007669"/>
    <property type="project" value="TreeGrafter"/>
</dbReference>
<dbReference type="GO" id="GO:0008528">
    <property type="term" value="F:G protein-coupled peptide receptor activity"/>
    <property type="evidence" value="ECO:0007669"/>
    <property type="project" value="TreeGrafter"/>
</dbReference>
<organism evidence="10 11">
    <name type="scientific">Asbolus verrucosus</name>
    <name type="common">Desert ironclad beetle</name>
    <dbReference type="NCBI Taxonomy" id="1661398"/>
    <lineage>
        <taxon>Eukaryota</taxon>
        <taxon>Metazoa</taxon>
        <taxon>Ecdysozoa</taxon>
        <taxon>Arthropoda</taxon>
        <taxon>Hexapoda</taxon>
        <taxon>Insecta</taxon>
        <taxon>Pterygota</taxon>
        <taxon>Neoptera</taxon>
        <taxon>Endopterygota</taxon>
        <taxon>Coleoptera</taxon>
        <taxon>Polyphaga</taxon>
        <taxon>Cucujiformia</taxon>
        <taxon>Tenebrionidae</taxon>
        <taxon>Pimeliinae</taxon>
        <taxon>Asbolus</taxon>
    </lineage>
</organism>
<dbReference type="Gene3D" id="1.20.1070.10">
    <property type="entry name" value="Rhodopsin 7-helix transmembrane proteins"/>
    <property type="match status" value="1"/>
</dbReference>
<evidence type="ECO:0000256" key="6">
    <source>
        <dbReference type="ARBA" id="ARBA00023170"/>
    </source>
</evidence>
<keyword evidence="4" id="KW-0297">G-protein coupled receptor</keyword>
<evidence type="ECO:0000313" key="11">
    <source>
        <dbReference type="Proteomes" id="UP000292052"/>
    </source>
</evidence>
<keyword evidence="11" id="KW-1185">Reference proteome</keyword>
<evidence type="ECO:0000256" key="4">
    <source>
        <dbReference type="ARBA" id="ARBA00023040"/>
    </source>
</evidence>
<feature type="non-terminal residue" evidence="10">
    <location>
        <position position="1"/>
    </location>
</feature>
<dbReference type="InterPro" id="IPR036445">
    <property type="entry name" value="GPCR_2_extracell_dom_sf"/>
</dbReference>
<evidence type="ECO:0000256" key="3">
    <source>
        <dbReference type="ARBA" id="ARBA00022989"/>
    </source>
</evidence>
<dbReference type="PROSITE" id="PS50261">
    <property type="entry name" value="G_PROTEIN_RECEP_F2_4"/>
    <property type="match status" value="1"/>
</dbReference>
<comment type="caution">
    <text evidence="10">The sequence shown here is derived from an EMBL/GenBank/DDBJ whole genome shotgun (WGS) entry which is preliminary data.</text>
</comment>
<evidence type="ECO:0000256" key="8">
    <source>
        <dbReference type="SAM" id="Phobius"/>
    </source>
</evidence>
<evidence type="ECO:0000313" key="10">
    <source>
        <dbReference type="EMBL" id="RZC42877.1"/>
    </source>
</evidence>
<dbReference type="InterPro" id="IPR017981">
    <property type="entry name" value="GPCR_2-like_7TM"/>
</dbReference>
<dbReference type="PANTHER" id="PTHR45620">
    <property type="entry name" value="PDF RECEPTOR-LIKE PROTEIN-RELATED"/>
    <property type="match status" value="1"/>
</dbReference>
<feature type="non-terminal residue" evidence="10">
    <location>
        <position position="185"/>
    </location>
</feature>
<dbReference type="OrthoDB" id="6160250at2759"/>
<evidence type="ECO:0000259" key="9">
    <source>
        <dbReference type="PROSITE" id="PS50261"/>
    </source>
</evidence>
<feature type="transmembrane region" description="Helical" evidence="8">
    <location>
        <begin position="77"/>
        <end position="96"/>
    </location>
</feature>
<evidence type="ECO:0000256" key="1">
    <source>
        <dbReference type="ARBA" id="ARBA00004141"/>
    </source>
</evidence>
<comment type="subcellular location">
    <subcellularLocation>
        <location evidence="1">Membrane</location>
        <topology evidence="1">Multi-pass membrane protein</topology>
    </subcellularLocation>
</comment>
<dbReference type="PRINTS" id="PR00249">
    <property type="entry name" value="GPCRSECRETIN"/>
</dbReference>
<keyword evidence="6 10" id="KW-0675">Receptor</keyword>
<name>A0A482WDF6_ASBVE</name>